<dbReference type="EMBL" id="MLJW01002783">
    <property type="protein sequence ID" value="OIQ73671.1"/>
    <property type="molecule type" value="Genomic_DNA"/>
</dbReference>
<dbReference type="AlphaFoldDB" id="A0A1J5Q0W9"/>
<organism evidence="2">
    <name type="scientific">mine drainage metagenome</name>
    <dbReference type="NCBI Taxonomy" id="410659"/>
    <lineage>
        <taxon>unclassified sequences</taxon>
        <taxon>metagenomes</taxon>
        <taxon>ecological metagenomes</taxon>
    </lineage>
</organism>
<comment type="caution">
    <text evidence="2">The sequence shown here is derived from an EMBL/GenBank/DDBJ whole genome shotgun (WGS) entry which is preliminary data.</text>
</comment>
<protein>
    <submittedName>
        <fullName evidence="2">Uncharacterized protein</fullName>
    </submittedName>
</protein>
<reference evidence="2" key="1">
    <citation type="submission" date="2016-10" db="EMBL/GenBank/DDBJ databases">
        <title>Sequence of Gallionella enrichment culture.</title>
        <authorList>
            <person name="Poehlein A."/>
            <person name="Muehling M."/>
            <person name="Daniel R."/>
        </authorList>
    </citation>
    <scope>NUCLEOTIDE SEQUENCE</scope>
</reference>
<feature type="region of interest" description="Disordered" evidence="1">
    <location>
        <begin position="1"/>
        <end position="24"/>
    </location>
</feature>
<evidence type="ECO:0000313" key="2">
    <source>
        <dbReference type="EMBL" id="OIQ73671.1"/>
    </source>
</evidence>
<name>A0A1J5Q0W9_9ZZZZ</name>
<evidence type="ECO:0000256" key="1">
    <source>
        <dbReference type="SAM" id="MobiDB-lite"/>
    </source>
</evidence>
<accession>A0A1J5Q0W9</accession>
<gene>
    <name evidence="2" type="ORF">GALL_446880</name>
</gene>
<sequence length="148" mass="16081">MAPRCGFTQNKPGQGIQKQHGDGAQTEFGAAHFESVAQESHGRRQVGDGLRLGINLGHGKGNVQRAQRDNEWWQLDACHQQAIEQAKSGGHQQPEEDGQISVHAVVDGKLGHDHATQGHHHAARQVNAGGQDDQRLADGDHAHHHHLL</sequence>
<proteinExistence type="predicted"/>